<dbReference type="EMBL" id="JARAOO010000009">
    <property type="protein sequence ID" value="KAJ7954742.1"/>
    <property type="molecule type" value="Genomic_DNA"/>
</dbReference>
<keyword evidence="2 5" id="KW-0479">Metal-binding</keyword>
<comment type="similarity">
    <text evidence="1 5">Belongs to the iron/ascorbate-dependent oxidoreductase family.</text>
</comment>
<dbReference type="KEGG" id="qsa:O6P43_021446"/>
<feature type="domain" description="Fe2OG dioxygenase" evidence="6">
    <location>
        <begin position="142"/>
        <end position="243"/>
    </location>
</feature>
<dbReference type="SUPFAM" id="SSF51197">
    <property type="entry name" value="Clavaminate synthase-like"/>
    <property type="match status" value="1"/>
</dbReference>
<keyword evidence="3 5" id="KW-0560">Oxidoreductase</keyword>
<dbReference type="InterPro" id="IPR044861">
    <property type="entry name" value="IPNS-like_FE2OG_OXY"/>
</dbReference>
<dbReference type="PROSITE" id="PS51471">
    <property type="entry name" value="FE2OG_OXY"/>
    <property type="match status" value="1"/>
</dbReference>
<evidence type="ECO:0000313" key="8">
    <source>
        <dbReference type="Proteomes" id="UP001163823"/>
    </source>
</evidence>
<sequence>MFYHIPDEFEKASALDSSQRGIPVIDLEDLFTDTTIRKGIVERVREASATWGFFQVVNHGIPVCVLEEMKNGILRFYEQDNEVKKELYTRDQMKLFVYNSNFDLYSAPEAHWRDTLLCYMAPNPPNPEDLPVACRDIPREYSKHGLFILGHYYPACPEPELTLGASKHADNDFLTVLLQDHIGGLQVLHKNKWIDVPPLTGALVVNIGDLPQLISNDRFASVEHRVLANHVGPIVSTASFFSKHVQPTSKLYGPISKLLS</sequence>
<dbReference type="Proteomes" id="UP001163823">
    <property type="component" value="Chromosome 9"/>
</dbReference>
<dbReference type="Pfam" id="PF03171">
    <property type="entry name" value="2OG-FeII_Oxy"/>
    <property type="match status" value="1"/>
</dbReference>
<dbReference type="InterPro" id="IPR005123">
    <property type="entry name" value="Oxoglu/Fe-dep_dioxygenase_dom"/>
</dbReference>
<evidence type="ECO:0000256" key="5">
    <source>
        <dbReference type="RuleBase" id="RU003682"/>
    </source>
</evidence>
<gene>
    <name evidence="7" type="ORF">O6P43_021446</name>
</gene>
<reference evidence="7" key="1">
    <citation type="journal article" date="2023" name="Science">
        <title>Elucidation of the pathway for biosynthesis of saponin adjuvants from the soapbark tree.</title>
        <authorList>
            <person name="Reed J."/>
            <person name="Orme A."/>
            <person name="El-Demerdash A."/>
            <person name="Owen C."/>
            <person name="Martin L.B.B."/>
            <person name="Misra R.C."/>
            <person name="Kikuchi S."/>
            <person name="Rejzek M."/>
            <person name="Martin A.C."/>
            <person name="Harkess A."/>
            <person name="Leebens-Mack J."/>
            <person name="Louveau T."/>
            <person name="Stephenson M.J."/>
            <person name="Osbourn A."/>
        </authorList>
    </citation>
    <scope>NUCLEOTIDE SEQUENCE</scope>
    <source>
        <strain evidence="7">S10</strain>
    </source>
</reference>
<dbReference type="GO" id="GO:0051213">
    <property type="term" value="F:dioxygenase activity"/>
    <property type="evidence" value="ECO:0007669"/>
    <property type="project" value="UniProtKB-ARBA"/>
</dbReference>
<dbReference type="GO" id="GO:0046872">
    <property type="term" value="F:metal ion binding"/>
    <property type="evidence" value="ECO:0007669"/>
    <property type="project" value="UniProtKB-KW"/>
</dbReference>
<dbReference type="InterPro" id="IPR027443">
    <property type="entry name" value="IPNS-like_sf"/>
</dbReference>
<dbReference type="Pfam" id="PF14226">
    <property type="entry name" value="DIOX_N"/>
    <property type="match status" value="1"/>
</dbReference>
<comment type="caution">
    <text evidence="7">The sequence shown here is derived from an EMBL/GenBank/DDBJ whole genome shotgun (WGS) entry which is preliminary data.</text>
</comment>
<accession>A0AAD7LB22</accession>
<dbReference type="Gene3D" id="2.60.120.330">
    <property type="entry name" value="B-lactam Antibiotic, Isopenicillin N Synthase, Chain"/>
    <property type="match status" value="2"/>
</dbReference>
<name>A0AAD7LB22_QUISA</name>
<evidence type="ECO:0000313" key="7">
    <source>
        <dbReference type="EMBL" id="KAJ7954742.1"/>
    </source>
</evidence>
<keyword evidence="4 5" id="KW-0408">Iron</keyword>
<protein>
    <submittedName>
        <fullName evidence="7">1-aminocyclopropane-1-carboxylate oxidase-like 1-like</fullName>
    </submittedName>
</protein>
<evidence type="ECO:0000259" key="6">
    <source>
        <dbReference type="PROSITE" id="PS51471"/>
    </source>
</evidence>
<keyword evidence="8" id="KW-1185">Reference proteome</keyword>
<proteinExistence type="inferred from homology"/>
<dbReference type="PANTHER" id="PTHR10209">
    <property type="entry name" value="OXIDOREDUCTASE, 2OG-FE II OXYGENASE FAMILY PROTEIN"/>
    <property type="match status" value="1"/>
</dbReference>
<organism evidence="7 8">
    <name type="scientific">Quillaja saponaria</name>
    <name type="common">Soap bark tree</name>
    <dbReference type="NCBI Taxonomy" id="32244"/>
    <lineage>
        <taxon>Eukaryota</taxon>
        <taxon>Viridiplantae</taxon>
        <taxon>Streptophyta</taxon>
        <taxon>Embryophyta</taxon>
        <taxon>Tracheophyta</taxon>
        <taxon>Spermatophyta</taxon>
        <taxon>Magnoliopsida</taxon>
        <taxon>eudicotyledons</taxon>
        <taxon>Gunneridae</taxon>
        <taxon>Pentapetalae</taxon>
        <taxon>rosids</taxon>
        <taxon>fabids</taxon>
        <taxon>Fabales</taxon>
        <taxon>Quillajaceae</taxon>
        <taxon>Quillaja</taxon>
    </lineage>
</organism>
<dbReference type="InterPro" id="IPR026992">
    <property type="entry name" value="DIOX_N"/>
</dbReference>
<evidence type="ECO:0000256" key="2">
    <source>
        <dbReference type="ARBA" id="ARBA00022723"/>
    </source>
</evidence>
<evidence type="ECO:0000256" key="1">
    <source>
        <dbReference type="ARBA" id="ARBA00008056"/>
    </source>
</evidence>
<dbReference type="PANTHER" id="PTHR10209:SF859">
    <property type="entry name" value="OS03G0690500 PROTEIN"/>
    <property type="match status" value="1"/>
</dbReference>
<dbReference type="AlphaFoldDB" id="A0AAD7LB22"/>
<evidence type="ECO:0000256" key="4">
    <source>
        <dbReference type="ARBA" id="ARBA00023004"/>
    </source>
</evidence>
<evidence type="ECO:0000256" key="3">
    <source>
        <dbReference type="ARBA" id="ARBA00023002"/>
    </source>
</evidence>